<protein>
    <recommendedName>
        <fullName evidence="3">AraC family transcriptional regulator</fullName>
    </recommendedName>
</protein>
<reference evidence="2" key="1">
    <citation type="journal article" date="2019" name="Int. J. Syst. Evol. Microbiol.">
        <title>The Global Catalogue of Microorganisms (GCM) 10K type strain sequencing project: providing services to taxonomists for standard genome sequencing and annotation.</title>
        <authorList>
            <consortium name="The Broad Institute Genomics Platform"/>
            <consortium name="The Broad Institute Genome Sequencing Center for Infectious Disease"/>
            <person name="Wu L."/>
            <person name="Ma J."/>
        </authorList>
    </citation>
    <scope>NUCLEOTIDE SEQUENCE [LARGE SCALE GENOMIC DNA]</scope>
    <source>
        <strain evidence="2">KCTC 22280</strain>
    </source>
</reference>
<keyword evidence="2" id="KW-1185">Reference proteome</keyword>
<accession>A0ABQ3B9K4</accession>
<evidence type="ECO:0000313" key="2">
    <source>
        <dbReference type="Proteomes" id="UP000601597"/>
    </source>
</evidence>
<gene>
    <name evidence="1" type="ORF">GCM10007071_36550</name>
</gene>
<name>A0ABQ3B9K4_9GAMM</name>
<sequence>MLCWAPLAQAQDDTGEAGSVAMSVEELRKQVIELNRDLFVLEEDLLFPASTQFAVFLSVETGEFLSLDAVKLKVDDEVVASHLYTARQVDALRRGGMQRLHMGNLKTGEHEVTVFVDGIGPENRPYRKAATYQLDKGTGTATLEVRIRDRSADYQPAVELVEWE</sequence>
<proteinExistence type="predicted"/>
<dbReference type="Proteomes" id="UP000601597">
    <property type="component" value="Unassembled WGS sequence"/>
</dbReference>
<evidence type="ECO:0008006" key="3">
    <source>
        <dbReference type="Google" id="ProtNLM"/>
    </source>
</evidence>
<evidence type="ECO:0000313" key="1">
    <source>
        <dbReference type="EMBL" id="GGY85840.1"/>
    </source>
</evidence>
<dbReference type="EMBL" id="BMXV01000011">
    <property type="protein sequence ID" value="GGY85840.1"/>
    <property type="molecule type" value="Genomic_DNA"/>
</dbReference>
<comment type="caution">
    <text evidence="1">The sequence shown here is derived from an EMBL/GenBank/DDBJ whole genome shotgun (WGS) entry which is preliminary data.</text>
</comment>
<organism evidence="1 2">
    <name type="scientific">Marinobacter zhanjiangensis</name>
    <dbReference type="NCBI Taxonomy" id="578215"/>
    <lineage>
        <taxon>Bacteria</taxon>
        <taxon>Pseudomonadati</taxon>
        <taxon>Pseudomonadota</taxon>
        <taxon>Gammaproteobacteria</taxon>
        <taxon>Pseudomonadales</taxon>
        <taxon>Marinobacteraceae</taxon>
        <taxon>Marinobacter</taxon>
    </lineage>
</organism>